<evidence type="ECO:0000256" key="2">
    <source>
        <dbReference type="SAM" id="Phobius"/>
    </source>
</evidence>
<dbReference type="EMBL" id="CAUJNA010000946">
    <property type="protein sequence ID" value="CAJ1382793.1"/>
    <property type="molecule type" value="Genomic_DNA"/>
</dbReference>
<feature type="transmembrane region" description="Helical" evidence="2">
    <location>
        <begin position="651"/>
        <end position="673"/>
    </location>
</feature>
<feature type="region of interest" description="Disordered" evidence="1">
    <location>
        <begin position="410"/>
        <end position="454"/>
    </location>
</feature>
<proteinExistence type="predicted"/>
<keyword evidence="2" id="KW-0472">Membrane</keyword>
<dbReference type="InterPro" id="IPR015943">
    <property type="entry name" value="WD40/YVTN_repeat-like_dom_sf"/>
</dbReference>
<keyword evidence="2" id="KW-1133">Transmembrane helix</keyword>
<sequence length="713" mass="77064">MVTGRPGKEWPHLWLKISTGDLCEIGTVPEGRWKWHGAALAEDGIIYCIPANADRVLRIDPESDHVEEIGPRLPGRWKWYGGIRGRDGAIYGIPYSADSVLKIQPETGEVSTLGSLQGRWKWHGGALGVDGAIYGIPAHAERVLKIVPETGEVTLIGDPIPGKYKWLGAVLGQDGCLYGIPYNAQKILKIPPGGEEVTLVDIPLKGANMWQGGVLGHDGAIYFIPRRAERVLRLADDGTVSVVSGDAMFIHRVGLALLKEARPSLLGQSFDTTIDRLRCLCQTQLSPEALVASALQFKVTNRFLSELEAAITSPAGLPCCFLERDLDRGKTCCRFLLNPDDGTNKAPDVFGSTFLEGSLPAPRVPADPLAASRLPEPKAKSKALGTTSQLKSLARKSQKVLSRASLGIRTGRSTGSKADADADLSMPLPDPVLQEKPWPARSASVPLSRGSRGEKGAWDEELDAISSSAQSFAGQEVNLLLGFLSSYVLRGLTSTAEAWLRRSCHLCVCGRGGGEGAVLASERGLTWREARLRLDTADELQLLSLAGMRLLGWHWLQPVAYASLLYSWSNDAFTGGLQELLAAAVLLREVLYFGCTLLALVHCPAFLLWDIAATWRSGARGEAFASVMMPEKFLGWYMQGSSPTQSAIRRFNMYCSLVLLLDICGLFALWAGLAGWTATPPVPLLICYSVTALSERGMFAAAAACLQCPYGQL</sequence>
<dbReference type="AlphaFoldDB" id="A0AA36I9P6"/>
<accession>A0AA36I9P6</accession>
<name>A0AA36I9P6_9DINO</name>
<dbReference type="Gene3D" id="2.130.10.10">
    <property type="entry name" value="YVTN repeat-like/Quinoprotein amine dehydrogenase"/>
    <property type="match status" value="1"/>
</dbReference>
<protein>
    <submittedName>
        <fullName evidence="3">Uncharacterized protein</fullName>
    </submittedName>
</protein>
<gene>
    <name evidence="3" type="ORF">EVOR1521_LOCUS10099</name>
</gene>
<evidence type="ECO:0000313" key="3">
    <source>
        <dbReference type="EMBL" id="CAJ1382793.1"/>
    </source>
</evidence>
<comment type="caution">
    <text evidence="3">The sequence shown here is derived from an EMBL/GenBank/DDBJ whole genome shotgun (WGS) entry which is preliminary data.</text>
</comment>
<reference evidence="3" key="1">
    <citation type="submission" date="2023-08" db="EMBL/GenBank/DDBJ databases">
        <authorList>
            <person name="Chen Y."/>
            <person name="Shah S."/>
            <person name="Dougan E. K."/>
            <person name="Thang M."/>
            <person name="Chan C."/>
        </authorList>
    </citation>
    <scope>NUCLEOTIDE SEQUENCE</scope>
</reference>
<dbReference type="SUPFAM" id="SSF63829">
    <property type="entry name" value="Calcium-dependent phosphotriesterase"/>
    <property type="match status" value="1"/>
</dbReference>
<organism evidence="3 4">
    <name type="scientific">Effrenium voratum</name>
    <dbReference type="NCBI Taxonomy" id="2562239"/>
    <lineage>
        <taxon>Eukaryota</taxon>
        <taxon>Sar</taxon>
        <taxon>Alveolata</taxon>
        <taxon>Dinophyceae</taxon>
        <taxon>Suessiales</taxon>
        <taxon>Symbiodiniaceae</taxon>
        <taxon>Effrenium</taxon>
    </lineage>
</organism>
<keyword evidence="2" id="KW-0812">Transmembrane</keyword>
<dbReference type="Proteomes" id="UP001178507">
    <property type="component" value="Unassembled WGS sequence"/>
</dbReference>
<feature type="transmembrane region" description="Helical" evidence="2">
    <location>
        <begin position="590"/>
        <end position="609"/>
    </location>
</feature>
<keyword evidence="4" id="KW-1185">Reference proteome</keyword>
<evidence type="ECO:0000256" key="1">
    <source>
        <dbReference type="SAM" id="MobiDB-lite"/>
    </source>
</evidence>
<evidence type="ECO:0000313" key="4">
    <source>
        <dbReference type="Proteomes" id="UP001178507"/>
    </source>
</evidence>
<feature type="region of interest" description="Disordered" evidence="1">
    <location>
        <begin position="366"/>
        <end position="391"/>
    </location>
</feature>